<dbReference type="Gene3D" id="1.10.443.10">
    <property type="entry name" value="Intergrase catalytic core"/>
    <property type="match status" value="1"/>
</dbReference>
<evidence type="ECO:0000313" key="4">
    <source>
        <dbReference type="Proteomes" id="UP000184608"/>
    </source>
</evidence>
<dbReference type="GO" id="GO:0003677">
    <property type="term" value="F:DNA binding"/>
    <property type="evidence" value="ECO:0007669"/>
    <property type="project" value="InterPro"/>
</dbReference>
<evidence type="ECO:0000256" key="1">
    <source>
        <dbReference type="ARBA" id="ARBA00023172"/>
    </source>
</evidence>
<gene>
    <name evidence="3" type="ORF">VA7868_02348</name>
</gene>
<dbReference type="SUPFAM" id="SSF56349">
    <property type="entry name" value="DNA breaking-rejoining enzymes"/>
    <property type="match status" value="1"/>
</dbReference>
<dbReference type="EMBL" id="FQXZ01000023">
    <property type="protein sequence ID" value="SHI19781.1"/>
    <property type="molecule type" value="Genomic_DNA"/>
</dbReference>
<reference evidence="3 4" key="1">
    <citation type="submission" date="2016-11" db="EMBL/GenBank/DDBJ databases">
        <authorList>
            <person name="Jaros S."/>
            <person name="Januszkiewicz K."/>
            <person name="Wedrychowicz H."/>
        </authorList>
    </citation>
    <scope>NUCLEOTIDE SEQUENCE [LARGE SCALE GENOMIC DNA]</scope>
    <source>
        <strain evidence="3 4">CECT 7868</strain>
    </source>
</reference>
<dbReference type="Pfam" id="PF00589">
    <property type="entry name" value="Phage_integrase"/>
    <property type="match status" value="1"/>
</dbReference>
<evidence type="ECO:0000313" key="3">
    <source>
        <dbReference type="EMBL" id="SHI19781.1"/>
    </source>
</evidence>
<organism evidence="3 4">
    <name type="scientific">Vibrio aerogenes CECT 7868</name>
    <dbReference type="NCBI Taxonomy" id="1216006"/>
    <lineage>
        <taxon>Bacteria</taxon>
        <taxon>Pseudomonadati</taxon>
        <taxon>Pseudomonadota</taxon>
        <taxon>Gammaproteobacteria</taxon>
        <taxon>Vibrionales</taxon>
        <taxon>Vibrionaceae</taxon>
        <taxon>Vibrio</taxon>
    </lineage>
</organism>
<keyword evidence="1" id="KW-0233">DNA recombination</keyword>
<dbReference type="GO" id="GO:0015074">
    <property type="term" value="P:DNA integration"/>
    <property type="evidence" value="ECO:0007669"/>
    <property type="project" value="InterPro"/>
</dbReference>
<sequence>MAITAPRQKKVLPVVLSEEEVALLLSQVKNLKHKAILYCIYSGGLRRNEVLNLKINDIDSTRQCMNVRAAKGNRTRSA</sequence>
<proteinExistence type="predicted"/>
<dbReference type="InterPro" id="IPR011010">
    <property type="entry name" value="DNA_brk_join_enz"/>
</dbReference>
<evidence type="ECO:0000259" key="2">
    <source>
        <dbReference type="PROSITE" id="PS51898"/>
    </source>
</evidence>
<name>A0A1M5Z6G0_9VIBR</name>
<dbReference type="AlphaFoldDB" id="A0A1M5Z6G0"/>
<dbReference type="Proteomes" id="UP000184608">
    <property type="component" value="Unassembled WGS sequence"/>
</dbReference>
<dbReference type="GO" id="GO:0006310">
    <property type="term" value="P:DNA recombination"/>
    <property type="evidence" value="ECO:0007669"/>
    <property type="project" value="UniProtKB-KW"/>
</dbReference>
<accession>A0A1M5Z6G0</accession>
<dbReference type="STRING" id="1216006.VA7868_02348"/>
<feature type="domain" description="Tyr recombinase" evidence="2">
    <location>
        <begin position="11"/>
        <end position="78"/>
    </location>
</feature>
<dbReference type="InterPro" id="IPR013762">
    <property type="entry name" value="Integrase-like_cat_sf"/>
</dbReference>
<dbReference type="InterPro" id="IPR002104">
    <property type="entry name" value="Integrase_catalytic"/>
</dbReference>
<protein>
    <submittedName>
        <fullName evidence="3">Site-specific tyrosine recombinase XerC</fullName>
    </submittedName>
</protein>
<keyword evidence="4" id="KW-1185">Reference proteome</keyword>
<dbReference type="PROSITE" id="PS51898">
    <property type="entry name" value="TYR_RECOMBINASE"/>
    <property type="match status" value="1"/>
</dbReference>